<evidence type="ECO:0000313" key="1">
    <source>
        <dbReference type="EMBL" id="KAK6971556.1"/>
    </source>
</evidence>
<reference evidence="1 2" key="1">
    <citation type="journal article" date="2024" name="J Genomics">
        <title>Draft genome sequencing and assembly of Favolaschia claudopus CIRM-BRFM 2984 isolated from oak limbs.</title>
        <authorList>
            <person name="Navarro D."/>
            <person name="Drula E."/>
            <person name="Chaduli D."/>
            <person name="Cazenave R."/>
            <person name="Ahrendt S."/>
            <person name="Wang J."/>
            <person name="Lipzen A."/>
            <person name="Daum C."/>
            <person name="Barry K."/>
            <person name="Grigoriev I.V."/>
            <person name="Favel A."/>
            <person name="Rosso M.N."/>
            <person name="Martin F."/>
        </authorList>
    </citation>
    <scope>NUCLEOTIDE SEQUENCE [LARGE SCALE GENOMIC DNA]</scope>
    <source>
        <strain evidence="1 2">CIRM-BRFM 2984</strain>
    </source>
</reference>
<keyword evidence="2" id="KW-1185">Reference proteome</keyword>
<protein>
    <recommendedName>
        <fullName evidence="3">F-box domain-containing protein</fullName>
    </recommendedName>
</protein>
<dbReference type="Proteomes" id="UP001362999">
    <property type="component" value="Unassembled WGS sequence"/>
</dbReference>
<proteinExistence type="predicted"/>
<gene>
    <name evidence="1" type="ORF">R3P38DRAFT_3297942</name>
</gene>
<dbReference type="EMBL" id="JAWWNJ010000209">
    <property type="protein sequence ID" value="KAK6971556.1"/>
    <property type="molecule type" value="Genomic_DNA"/>
</dbReference>
<evidence type="ECO:0008006" key="3">
    <source>
        <dbReference type="Google" id="ProtNLM"/>
    </source>
</evidence>
<dbReference type="AlphaFoldDB" id="A0AAV9Z5I3"/>
<sequence length="392" mass="44828">MDPPNPLKVQELLDRTIGFLADNTSDLLACALVAHSWLHPSQSTLLYAPHRHLGSNQDIDKIFGQQWRKCYNTMVSWPHLLPLVRHLYLNPNRLHPQNVELICGLALTRLRSVKVDVPKPDKALRKSLQLLLGRTSLRHLDLYFSCSIVDCMETLQQHRRWTAMRYLELGVPFTPNQLLAFRVNPPHSPSRLPVLALNLLFWVPFGLRQPEDNRTLRTSSLLYAFDMTQLRALRLQYDWDIMLVWDLVPQNAIEVLDMLIHDTLTSSLDLSDFPNLRFLRLEIPSDLPAITLSTLRSLAPSQHLQTLVICMGSVSPSNEPRLVELDELVASLPVTTVELEEKTIYYRPSPSQFFLKSVAQLGNSFSTISDAEPGSTRFWRLTCLHEKFVGSL</sequence>
<evidence type="ECO:0000313" key="2">
    <source>
        <dbReference type="Proteomes" id="UP001362999"/>
    </source>
</evidence>
<name>A0AAV9Z5I3_9AGAR</name>
<accession>A0AAV9Z5I3</accession>
<organism evidence="1 2">
    <name type="scientific">Favolaschia claudopus</name>
    <dbReference type="NCBI Taxonomy" id="2862362"/>
    <lineage>
        <taxon>Eukaryota</taxon>
        <taxon>Fungi</taxon>
        <taxon>Dikarya</taxon>
        <taxon>Basidiomycota</taxon>
        <taxon>Agaricomycotina</taxon>
        <taxon>Agaricomycetes</taxon>
        <taxon>Agaricomycetidae</taxon>
        <taxon>Agaricales</taxon>
        <taxon>Marasmiineae</taxon>
        <taxon>Mycenaceae</taxon>
        <taxon>Favolaschia</taxon>
    </lineage>
</organism>
<comment type="caution">
    <text evidence="1">The sequence shown here is derived from an EMBL/GenBank/DDBJ whole genome shotgun (WGS) entry which is preliminary data.</text>
</comment>